<reference evidence="2 3" key="1">
    <citation type="submission" date="2024-01" db="EMBL/GenBank/DDBJ databases">
        <title>Genome assemblies of Stephania.</title>
        <authorList>
            <person name="Yang L."/>
        </authorList>
    </citation>
    <scope>NUCLEOTIDE SEQUENCE [LARGE SCALE GENOMIC DNA]</scope>
    <source>
        <strain evidence="2">JXDWG</strain>
        <tissue evidence="2">Leaf</tissue>
    </source>
</reference>
<dbReference type="Pfam" id="PF03732">
    <property type="entry name" value="Retrotrans_gag"/>
    <property type="match status" value="1"/>
</dbReference>
<evidence type="ECO:0000313" key="3">
    <source>
        <dbReference type="Proteomes" id="UP001419268"/>
    </source>
</evidence>
<name>A0AAP0JUE8_9MAGN</name>
<sequence length="80" mass="9517">MLGEIFARWWTAHTAAHGEPSTWAEFKKFFFDQYIPIEIKMSLREEFLTLRQGDRTVSQYMEIFTYLLTFAMDVAGTERL</sequence>
<organism evidence="2 3">
    <name type="scientific">Stephania cephalantha</name>
    <dbReference type="NCBI Taxonomy" id="152367"/>
    <lineage>
        <taxon>Eukaryota</taxon>
        <taxon>Viridiplantae</taxon>
        <taxon>Streptophyta</taxon>
        <taxon>Embryophyta</taxon>
        <taxon>Tracheophyta</taxon>
        <taxon>Spermatophyta</taxon>
        <taxon>Magnoliopsida</taxon>
        <taxon>Ranunculales</taxon>
        <taxon>Menispermaceae</taxon>
        <taxon>Menispermoideae</taxon>
        <taxon>Cissampelideae</taxon>
        <taxon>Stephania</taxon>
    </lineage>
</organism>
<dbReference type="EMBL" id="JBBNAG010000004">
    <property type="protein sequence ID" value="KAK9139668.1"/>
    <property type="molecule type" value="Genomic_DNA"/>
</dbReference>
<gene>
    <name evidence="2" type="ORF">Scep_009349</name>
</gene>
<accession>A0AAP0JUE8</accession>
<evidence type="ECO:0000313" key="2">
    <source>
        <dbReference type="EMBL" id="KAK9139668.1"/>
    </source>
</evidence>
<dbReference type="InterPro" id="IPR005162">
    <property type="entry name" value="Retrotrans_gag_dom"/>
</dbReference>
<dbReference type="Proteomes" id="UP001419268">
    <property type="component" value="Unassembled WGS sequence"/>
</dbReference>
<evidence type="ECO:0000259" key="1">
    <source>
        <dbReference type="Pfam" id="PF03732"/>
    </source>
</evidence>
<protein>
    <recommendedName>
        <fullName evidence="1">Retrotransposon gag domain-containing protein</fullName>
    </recommendedName>
</protein>
<proteinExistence type="predicted"/>
<comment type="caution">
    <text evidence="2">The sequence shown here is derived from an EMBL/GenBank/DDBJ whole genome shotgun (WGS) entry which is preliminary data.</text>
</comment>
<keyword evidence="3" id="KW-1185">Reference proteome</keyword>
<dbReference type="AlphaFoldDB" id="A0AAP0JUE8"/>
<feature type="domain" description="Retrotransposon gag" evidence="1">
    <location>
        <begin position="7"/>
        <end position="73"/>
    </location>
</feature>